<dbReference type="InterPro" id="IPR013078">
    <property type="entry name" value="His_Pase_superF_clade-1"/>
</dbReference>
<dbReference type="EMBL" id="JAOEGN010000006">
    <property type="protein sequence ID" value="MCU0104825.1"/>
    <property type="molecule type" value="Genomic_DNA"/>
</dbReference>
<dbReference type="SMART" id="SM00855">
    <property type="entry name" value="PGAM"/>
    <property type="match status" value="1"/>
</dbReference>
<keyword evidence="3" id="KW-1185">Reference proteome</keyword>
<keyword evidence="1" id="KW-0378">Hydrolase</keyword>
<dbReference type="Pfam" id="PF00300">
    <property type="entry name" value="His_Phos_1"/>
    <property type="match status" value="1"/>
</dbReference>
<protein>
    <submittedName>
        <fullName evidence="2">Phosphoglycerate mutase family protein</fullName>
    </submittedName>
</protein>
<gene>
    <name evidence="2" type="ORF">N7603_04060</name>
</gene>
<dbReference type="RefSeq" id="WP_262096078.1">
    <property type="nucleotide sequence ID" value="NZ_JAOEGN010000006.1"/>
</dbReference>
<dbReference type="CDD" id="cd07067">
    <property type="entry name" value="HP_PGM_like"/>
    <property type="match status" value="1"/>
</dbReference>
<dbReference type="PANTHER" id="PTHR46517:SF1">
    <property type="entry name" value="FRUCTOSE-2,6-BISPHOSPHATASE TIGAR"/>
    <property type="match status" value="1"/>
</dbReference>
<dbReference type="InterPro" id="IPR029033">
    <property type="entry name" value="His_PPase_superfam"/>
</dbReference>
<dbReference type="Gene3D" id="3.40.50.1240">
    <property type="entry name" value="Phosphoglycerate mutase-like"/>
    <property type="match status" value="1"/>
</dbReference>
<dbReference type="SUPFAM" id="SSF53254">
    <property type="entry name" value="Phosphoglycerate mutase-like"/>
    <property type="match status" value="1"/>
</dbReference>
<accession>A0ABT2PVG5</accession>
<evidence type="ECO:0000313" key="2">
    <source>
        <dbReference type="EMBL" id="MCU0104825.1"/>
    </source>
</evidence>
<proteinExistence type="predicted"/>
<sequence>MRIYAIRHGQTNYNLNRLVQGWTDHPLNENGEAQAKRMGCYLKQRQVQFTKVVSSPLIRSIKTAEIIQNELNVNLEIEIDPAFIERDFGVFEGDDVDVTSKTISTPNFRRDGYEHDEALLQRIQNGLDNLYQRHPNEIILLSCHSHVIKSLLVLADPNTYTYRTFLNNGSLCIFEYDGNRLITTDYNIEP</sequence>
<organism evidence="2 3">
    <name type="scientific">Paracholeplasma vituli</name>
    <dbReference type="NCBI Taxonomy" id="69473"/>
    <lineage>
        <taxon>Bacteria</taxon>
        <taxon>Bacillati</taxon>
        <taxon>Mycoplasmatota</taxon>
        <taxon>Mollicutes</taxon>
        <taxon>Acholeplasmatales</taxon>
        <taxon>Acholeplasmataceae</taxon>
        <taxon>Paracholeplasma</taxon>
    </lineage>
</organism>
<evidence type="ECO:0000256" key="1">
    <source>
        <dbReference type="ARBA" id="ARBA00022801"/>
    </source>
</evidence>
<name>A0ABT2PVG5_9MOLU</name>
<dbReference type="PANTHER" id="PTHR46517">
    <property type="entry name" value="FRUCTOSE-2,6-BISPHOSPHATASE TIGAR"/>
    <property type="match status" value="1"/>
</dbReference>
<comment type="caution">
    <text evidence="2">The sequence shown here is derived from an EMBL/GenBank/DDBJ whole genome shotgun (WGS) entry which is preliminary data.</text>
</comment>
<reference evidence="3" key="1">
    <citation type="submission" date="2023-07" db="EMBL/GenBank/DDBJ databases">
        <title>Novel Mycoplasma species identified in domestic and wild animals.</title>
        <authorList>
            <person name="Volokhov D.V."/>
            <person name="Furtak V.A."/>
            <person name="Zagorodnyaya T.A."/>
        </authorList>
    </citation>
    <scope>NUCLEOTIDE SEQUENCE [LARGE SCALE GENOMIC DNA]</scope>
    <source>
        <strain evidence="3">92-19</strain>
    </source>
</reference>
<dbReference type="Proteomes" id="UP001209076">
    <property type="component" value="Unassembled WGS sequence"/>
</dbReference>
<evidence type="ECO:0000313" key="3">
    <source>
        <dbReference type="Proteomes" id="UP001209076"/>
    </source>
</evidence>
<dbReference type="InterPro" id="IPR051695">
    <property type="entry name" value="Phosphoglycerate_Mutase"/>
</dbReference>